<sequence>MKYELCIIGGAGHVGLPLGVVFANSGVKTVLLDINKEALKEIQEGKFPFKERGGNEALRAALEKENLFTSSDPQTISEARFVLVVLGTPIDEYLSPEFGGITRALDKYESHFQEGQIVILRSTVYPGTTEKIQNYFSEKEKKVRVAFCPERITQGYAIEETKVLPQIVSAFDEETLKEVSDLFRKITQEKIIPVKPVEAELAKLFTNSWRYIRFAVANQFFMIAQDHGLNYQNIERAMKEDYARNKDLPSPGFAAGPCLLKDTMQLAAFTNNNFWLGHAAMLINEGLVNHVIKELKREYLDSLKDKTVGILGMAFKANSDDHRDSLSYKLRKIAHVECRTVLCTDPYVKNEQFVSVEDIFKKADIIILAAPHAEYADINPKNYPNIRFIDIWNFWSR</sequence>
<reference evidence="6 7" key="1">
    <citation type="journal article" date="2016" name="Nat. Commun.">
        <title>Thousands of microbial genomes shed light on interconnected biogeochemical processes in an aquifer system.</title>
        <authorList>
            <person name="Anantharaman K."/>
            <person name="Brown C.T."/>
            <person name="Hug L.A."/>
            <person name="Sharon I."/>
            <person name="Castelle C.J."/>
            <person name="Probst A.J."/>
            <person name="Thomas B.C."/>
            <person name="Singh A."/>
            <person name="Wilkins M.J."/>
            <person name="Karaoz U."/>
            <person name="Brodie E.L."/>
            <person name="Williams K.H."/>
            <person name="Hubbard S.S."/>
            <person name="Banfield J.F."/>
        </authorList>
    </citation>
    <scope>NUCLEOTIDE SEQUENCE [LARGE SCALE GENOMIC DNA]</scope>
</reference>
<dbReference type="EMBL" id="MFKK01000017">
    <property type="protein sequence ID" value="OGG40922.1"/>
    <property type="molecule type" value="Genomic_DNA"/>
</dbReference>
<keyword evidence="2" id="KW-0560">Oxidoreductase</keyword>
<dbReference type="GO" id="GO:0016628">
    <property type="term" value="F:oxidoreductase activity, acting on the CH-CH group of donors, NAD or NADP as acceptor"/>
    <property type="evidence" value="ECO:0007669"/>
    <property type="project" value="InterPro"/>
</dbReference>
<keyword evidence="3" id="KW-0520">NAD</keyword>
<dbReference type="SUPFAM" id="SSF52413">
    <property type="entry name" value="UDP-glucose/GDP-mannose dehydrogenase C-terminal domain"/>
    <property type="match status" value="1"/>
</dbReference>
<dbReference type="PANTHER" id="PTHR43491:SF2">
    <property type="entry name" value="UDP-N-ACETYL-D-MANNOSAMINE DEHYDROGENASE"/>
    <property type="match status" value="1"/>
</dbReference>
<evidence type="ECO:0000256" key="2">
    <source>
        <dbReference type="ARBA" id="ARBA00023002"/>
    </source>
</evidence>
<dbReference type="InterPro" id="IPR008927">
    <property type="entry name" value="6-PGluconate_DH-like_C_sf"/>
</dbReference>
<dbReference type="Gene3D" id="3.40.50.720">
    <property type="entry name" value="NAD(P)-binding Rossmann-like Domain"/>
    <property type="match status" value="2"/>
</dbReference>
<dbReference type="PIRSF" id="PIRSF000124">
    <property type="entry name" value="UDPglc_GDPman_dh"/>
    <property type="match status" value="1"/>
</dbReference>
<name>A0A1F6BVX2_9BACT</name>
<dbReference type="SMART" id="SM00984">
    <property type="entry name" value="UDPG_MGDP_dh_C"/>
    <property type="match status" value="1"/>
</dbReference>
<dbReference type="NCBIfam" id="TIGR03026">
    <property type="entry name" value="NDP-sugDHase"/>
    <property type="match status" value="1"/>
</dbReference>
<dbReference type="Pfam" id="PF03721">
    <property type="entry name" value="UDPG_MGDP_dh_N"/>
    <property type="match status" value="1"/>
</dbReference>
<dbReference type="InterPro" id="IPR017476">
    <property type="entry name" value="UDP-Glc/GDP-Man"/>
</dbReference>
<dbReference type="InterPro" id="IPR028359">
    <property type="entry name" value="UDP_ManNAc/GlcNAc_DH"/>
</dbReference>
<comment type="caution">
    <text evidence="6">The sequence shown here is derived from an EMBL/GenBank/DDBJ whole genome shotgun (WGS) entry which is preliminary data.</text>
</comment>
<dbReference type="Pfam" id="PF00984">
    <property type="entry name" value="UDPG_MGDP_dh"/>
    <property type="match status" value="1"/>
</dbReference>
<evidence type="ECO:0000313" key="6">
    <source>
        <dbReference type="EMBL" id="OGG40922.1"/>
    </source>
</evidence>
<proteinExistence type="inferred from homology"/>
<accession>A0A1F6BVX2</accession>
<dbReference type="InterPro" id="IPR014026">
    <property type="entry name" value="UDP-Glc/GDP-Man_DH_dimer"/>
</dbReference>
<evidence type="ECO:0000256" key="4">
    <source>
        <dbReference type="PIRNR" id="PIRNR000124"/>
    </source>
</evidence>
<evidence type="ECO:0000256" key="3">
    <source>
        <dbReference type="ARBA" id="ARBA00023027"/>
    </source>
</evidence>
<dbReference type="STRING" id="1798471.A3A21_01395"/>
<gene>
    <name evidence="6" type="ORF">A3A21_01395</name>
</gene>
<dbReference type="Proteomes" id="UP000176996">
    <property type="component" value="Unassembled WGS sequence"/>
</dbReference>
<dbReference type="GO" id="GO:0000271">
    <property type="term" value="P:polysaccharide biosynthetic process"/>
    <property type="evidence" value="ECO:0007669"/>
    <property type="project" value="InterPro"/>
</dbReference>
<dbReference type="SUPFAM" id="SSF48179">
    <property type="entry name" value="6-phosphogluconate dehydrogenase C-terminal domain-like"/>
    <property type="match status" value="1"/>
</dbReference>
<dbReference type="InterPro" id="IPR036291">
    <property type="entry name" value="NAD(P)-bd_dom_sf"/>
</dbReference>
<dbReference type="GO" id="GO:0051287">
    <property type="term" value="F:NAD binding"/>
    <property type="evidence" value="ECO:0007669"/>
    <property type="project" value="InterPro"/>
</dbReference>
<dbReference type="SUPFAM" id="SSF51735">
    <property type="entry name" value="NAD(P)-binding Rossmann-fold domains"/>
    <property type="match status" value="1"/>
</dbReference>
<evidence type="ECO:0000256" key="1">
    <source>
        <dbReference type="ARBA" id="ARBA00006601"/>
    </source>
</evidence>
<dbReference type="AlphaFoldDB" id="A0A1F6BVX2"/>
<feature type="domain" description="UDP-glucose/GDP-mannose dehydrogenase C-terminal" evidence="5">
    <location>
        <begin position="309"/>
        <end position="397"/>
    </location>
</feature>
<dbReference type="Pfam" id="PF03720">
    <property type="entry name" value="UDPG_MGDP_dh_C"/>
    <property type="match status" value="1"/>
</dbReference>
<comment type="similarity">
    <text evidence="1 4">Belongs to the UDP-glucose/GDP-mannose dehydrogenase family.</text>
</comment>
<dbReference type="PIRSF" id="PIRSF500136">
    <property type="entry name" value="UDP_ManNAc_DH"/>
    <property type="match status" value="1"/>
</dbReference>
<dbReference type="InterPro" id="IPR014027">
    <property type="entry name" value="UDP-Glc/GDP-Man_DH_C"/>
</dbReference>
<dbReference type="InterPro" id="IPR001732">
    <property type="entry name" value="UDP-Glc/GDP-Man_DH_N"/>
</dbReference>
<dbReference type="InterPro" id="IPR036220">
    <property type="entry name" value="UDP-Glc/GDP-Man_DH_C_sf"/>
</dbReference>
<dbReference type="GO" id="GO:0016616">
    <property type="term" value="F:oxidoreductase activity, acting on the CH-OH group of donors, NAD or NADP as acceptor"/>
    <property type="evidence" value="ECO:0007669"/>
    <property type="project" value="InterPro"/>
</dbReference>
<protein>
    <recommendedName>
        <fullName evidence="5">UDP-glucose/GDP-mannose dehydrogenase C-terminal domain-containing protein</fullName>
    </recommendedName>
</protein>
<organism evidence="6 7">
    <name type="scientific">Candidatus Jorgensenbacteria bacterium RIFCSPLOWO2_01_FULL_45_25b</name>
    <dbReference type="NCBI Taxonomy" id="1798471"/>
    <lineage>
        <taxon>Bacteria</taxon>
        <taxon>Candidatus Joergenseniibacteriota</taxon>
    </lineage>
</organism>
<dbReference type="PANTHER" id="PTHR43491">
    <property type="entry name" value="UDP-N-ACETYL-D-MANNOSAMINE DEHYDROGENASE"/>
    <property type="match status" value="1"/>
</dbReference>
<evidence type="ECO:0000259" key="5">
    <source>
        <dbReference type="SMART" id="SM00984"/>
    </source>
</evidence>
<evidence type="ECO:0000313" key="7">
    <source>
        <dbReference type="Proteomes" id="UP000176996"/>
    </source>
</evidence>